<evidence type="ECO:0000313" key="3">
    <source>
        <dbReference type="Proteomes" id="UP001454036"/>
    </source>
</evidence>
<reference evidence="2 3" key="1">
    <citation type="submission" date="2024-01" db="EMBL/GenBank/DDBJ databases">
        <title>The complete chloroplast genome sequence of Lithospermum erythrorhizon: insights into the phylogenetic relationship among Boraginaceae species and the maternal lineages of purple gromwells.</title>
        <authorList>
            <person name="Okada T."/>
            <person name="Watanabe K."/>
        </authorList>
    </citation>
    <scope>NUCLEOTIDE SEQUENCE [LARGE SCALE GENOMIC DNA]</scope>
</reference>
<comment type="caution">
    <text evidence="2">The sequence shown here is derived from an EMBL/GenBank/DDBJ whole genome shotgun (WGS) entry which is preliminary data.</text>
</comment>
<gene>
    <name evidence="2" type="ORF">LIER_27893</name>
</gene>
<dbReference type="EMBL" id="BAABME010009110">
    <property type="protein sequence ID" value="GAA0174515.1"/>
    <property type="molecule type" value="Genomic_DNA"/>
</dbReference>
<dbReference type="AlphaFoldDB" id="A0AAV3RH92"/>
<evidence type="ECO:0000259" key="1">
    <source>
        <dbReference type="Pfam" id="PF13966"/>
    </source>
</evidence>
<evidence type="ECO:0000313" key="2">
    <source>
        <dbReference type="EMBL" id="GAA0174515.1"/>
    </source>
</evidence>
<proteinExistence type="predicted"/>
<organism evidence="2 3">
    <name type="scientific">Lithospermum erythrorhizon</name>
    <name type="common">Purple gromwell</name>
    <name type="synonym">Lithospermum officinale var. erythrorhizon</name>
    <dbReference type="NCBI Taxonomy" id="34254"/>
    <lineage>
        <taxon>Eukaryota</taxon>
        <taxon>Viridiplantae</taxon>
        <taxon>Streptophyta</taxon>
        <taxon>Embryophyta</taxon>
        <taxon>Tracheophyta</taxon>
        <taxon>Spermatophyta</taxon>
        <taxon>Magnoliopsida</taxon>
        <taxon>eudicotyledons</taxon>
        <taxon>Gunneridae</taxon>
        <taxon>Pentapetalae</taxon>
        <taxon>asterids</taxon>
        <taxon>lamiids</taxon>
        <taxon>Boraginales</taxon>
        <taxon>Boraginaceae</taxon>
        <taxon>Boraginoideae</taxon>
        <taxon>Lithospermeae</taxon>
        <taxon>Lithospermum</taxon>
    </lineage>
</organism>
<keyword evidence="3" id="KW-1185">Reference proteome</keyword>
<protein>
    <recommendedName>
        <fullName evidence="1">Reverse transcriptase zinc-binding domain-containing protein</fullName>
    </recommendedName>
</protein>
<accession>A0AAV3RH92</accession>
<feature type="domain" description="Reverse transcriptase zinc-binding" evidence="1">
    <location>
        <begin position="2"/>
        <end position="53"/>
    </location>
</feature>
<dbReference type="Pfam" id="PF13966">
    <property type="entry name" value="zf-RVT"/>
    <property type="match status" value="1"/>
</dbReference>
<sequence>MSMVAWRLQKGCLQVDELLHKRGVMLASKCVYCTKEETFQHVFFTNEVASRVWSFLTGVFGITHAPFTTLINVLTPWSYSVKTQGHVRQVVPIIIIWALWEVMIGKTLPSYYGAHQTHRYNEIPTGGVKFSSPSSSPLSSLSSARPAVGLLSPRSALDKAKDDALLPLPDQWIMRRVTRLGPGRQASHEATSASRTLSEGNATLYQQTLELLKELTQEPLKAQEERDVAYQGARAARQDKEGMRRAFIQDSPLRCHRIGVAVLSDFVLNFQDRNSTLSSLAEEYR</sequence>
<name>A0AAV3RH92_LITER</name>
<dbReference type="Proteomes" id="UP001454036">
    <property type="component" value="Unassembled WGS sequence"/>
</dbReference>
<dbReference type="InterPro" id="IPR026960">
    <property type="entry name" value="RVT-Znf"/>
</dbReference>